<reference evidence="1 2" key="1">
    <citation type="submission" date="2016-07" db="EMBL/GenBank/DDBJ databases">
        <title>Multiple horizontal gene transfer events from other fungi enriched the ability of initially mycotrophic Trichoderma (Ascomycota) to feed on dead plant biomass.</title>
        <authorList>
            <consortium name="DOE Joint Genome Institute"/>
            <person name="Aerts A."/>
            <person name="Atanasova L."/>
            <person name="Chenthamara K."/>
            <person name="Zhang J."/>
            <person name="Grujic M."/>
            <person name="Henrissat B."/>
            <person name="Kuo A."/>
            <person name="Salamov A."/>
            <person name="Lipzen A."/>
            <person name="Labutti K."/>
            <person name="Barry K."/>
            <person name="Miao Y."/>
            <person name="Rahimi M.J."/>
            <person name="Shen Q."/>
            <person name="Grigoriev I.V."/>
            <person name="Kubicek C.P."/>
            <person name="Druzhinina I.S."/>
        </authorList>
    </citation>
    <scope>NUCLEOTIDE SEQUENCE [LARGE SCALE GENOMIC DNA]</scope>
    <source>
        <strain evidence="1 2">CBS 433.97</strain>
    </source>
</reference>
<sequence length="276" mass="32566">MATFHQFVRSIPRPFPDPYIEWHIGLYDAATTLKRQLERLTQKPLLSDTRLLELGVVHGPELIIDEENPIDFEPRYFSPDTPHVAAQRAKRWNEVNKWPPLDLDNPDIIVNWRDYPIRTNIPLYDDIVENIDRCLKMVDWEREDGDHIEVSSQPEHRPWIRFLSPLRTNFSRYNEEQIHQSYYHRFTLYDWLVRPPSWCSDYHADTEVSHALVIVSDTITPPDSRLLRSEVLFAAMVLREGLAQLFWQKHYTLPVGASTSAQRSFTNTVSTFVFSY</sequence>
<dbReference type="AlphaFoldDB" id="A0A2T3ZKW7"/>
<organism evidence="1 2">
    <name type="scientific">Trichoderma asperellum (strain ATCC 204424 / CBS 433.97 / NBRC 101777)</name>
    <dbReference type="NCBI Taxonomy" id="1042311"/>
    <lineage>
        <taxon>Eukaryota</taxon>
        <taxon>Fungi</taxon>
        <taxon>Dikarya</taxon>
        <taxon>Ascomycota</taxon>
        <taxon>Pezizomycotina</taxon>
        <taxon>Sordariomycetes</taxon>
        <taxon>Hypocreomycetidae</taxon>
        <taxon>Hypocreales</taxon>
        <taxon>Hypocreaceae</taxon>
        <taxon>Trichoderma</taxon>
    </lineage>
</organism>
<evidence type="ECO:0000313" key="1">
    <source>
        <dbReference type="EMBL" id="PTB45451.1"/>
    </source>
</evidence>
<evidence type="ECO:0000313" key="2">
    <source>
        <dbReference type="Proteomes" id="UP000240493"/>
    </source>
</evidence>
<proteinExistence type="predicted"/>
<dbReference type="STRING" id="1042311.A0A2T3ZKW7"/>
<dbReference type="Proteomes" id="UP000240493">
    <property type="component" value="Unassembled WGS sequence"/>
</dbReference>
<protein>
    <submittedName>
        <fullName evidence="1">Uncharacterized protein</fullName>
    </submittedName>
</protein>
<keyword evidence="2" id="KW-1185">Reference proteome</keyword>
<dbReference type="OrthoDB" id="4880713at2759"/>
<accession>A0A2T3ZKW7</accession>
<name>A0A2T3ZKW7_TRIA4</name>
<gene>
    <name evidence="1" type="ORF">M441DRAFT_129239</name>
</gene>
<dbReference type="EMBL" id="KZ679257">
    <property type="protein sequence ID" value="PTB45451.1"/>
    <property type="molecule type" value="Genomic_DNA"/>
</dbReference>